<dbReference type="Pfam" id="PF02321">
    <property type="entry name" value="OEP"/>
    <property type="match status" value="1"/>
</dbReference>
<proteinExistence type="inferred from homology"/>
<dbReference type="RefSeq" id="WP_290248644.1">
    <property type="nucleotide sequence ID" value="NZ_JAUFQT010000001.1"/>
</dbReference>
<evidence type="ECO:0000256" key="3">
    <source>
        <dbReference type="ARBA" id="ARBA00022448"/>
    </source>
</evidence>
<keyword evidence="8" id="KW-0732">Signal</keyword>
<evidence type="ECO:0000256" key="5">
    <source>
        <dbReference type="ARBA" id="ARBA00022692"/>
    </source>
</evidence>
<reference evidence="9 10" key="1">
    <citation type="submission" date="2024-09" db="EMBL/GenBank/DDBJ databases">
        <authorList>
            <person name="Sun Q."/>
            <person name="Mori K."/>
        </authorList>
    </citation>
    <scope>NUCLEOTIDE SEQUENCE [LARGE SCALE GENOMIC DNA]</scope>
    <source>
        <strain evidence="9 10">CECT 7682</strain>
    </source>
</reference>
<dbReference type="Proteomes" id="UP001589654">
    <property type="component" value="Unassembled WGS sequence"/>
</dbReference>
<gene>
    <name evidence="9" type="ORF">ACFFUR_15935</name>
</gene>
<evidence type="ECO:0000256" key="1">
    <source>
        <dbReference type="ARBA" id="ARBA00004442"/>
    </source>
</evidence>
<evidence type="ECO:0000313" key="9">
    <source>
        <dbReference type="EMBL" id="MFB9213307.1"/>
    </source>
</evidence>
<keyword evidence="3" id="KW-0813">Transport</keyword>
<sequence>MKIFIYISLLCMFCLSPLSAQTLEDYFSIAAQNNPGLNAKYREFEASLEKVNQVNTLPDPTFSFGYFISSVETRVGPQQAKFSLTQMFPWFGTLEAKGHVAALMAEAKYQAFLDARNQLFYKVASSYYPLYELERWKKLEMENIQLLESYKTIATKKFENDRGSMVDVVRVDLMLKEAETNLEILTQKEAPLKAQFNQFLNRDEKKEVQVNESLEVELIPEKYRRDSLLSINPGLEELEIKIKASEAQEKVAAKEGLPKLGIGLDYVLVGESQGTGMTVPEESGKNVFMPMVSVSLPIFWKKYKAAKREAHLMQEGFALQKEEYSNSLKSKYEMASFELEKQLSLVRLYDQQIQETQQALNLIFSAYSNSGKEFEEVLRMQQQLLKYEKMKASAKSQYQITLAQLNYLTAKSY</sequence>
<evidence type="ECO:0000256" key="8">
    <source>
        <dbReference type="SAM" id="SignalP"/>
    </source>
</evidence>
<evidence type="ECO:0000256" key="7">
    <source>
        <dbReference type="ARBA" id="ARBA00023237"/>
    </source>
</evidence>
<keyword evidence="10" id="KW-1185">Reference proteome</keyword>
<evidence type="ECO:0000313" key="10">
    <source>
        <dbReference type="Proteomes" id="UP001589654"/>
    </source>
</evidence>
<keyword evidence="4" id="KW-1134">Transmembrane beta strand</keyword>
<protein>
    <submittedName>
        <fullName evidence="9">TolC family protein</fullName>
    </submittedName>
</protein>
<evidence type="ECO:0000256" key="6">
    <source>
        <dbReference type="ARBA" id="ARBA00023136"/>
    </source>
</evidence>
<accession>A0ABV5J9Y0</accession>
<dbReference type="PANTHER" id="PTHR30026:SF20">
    <property type="entry name" value="OUTER MEMBRANE PROTEIN TOLC"/>
    <property type="match status" value="1"/>
</dbReference>
<comment type="caution">
    <text evidence="9">The sequence shown here is derived from an EMBL/GenBank/DDBJ whole genome shotgun (WGS) entry which is preliminary data.</text>
</comment>
<dbReference type="SUPFAM" id="SSF56954">
    <property type="entry name" value="Outer membrane efflux proteins (OEP)"/>
    <property type="match status" value="1"/>
</dbReference>
<feature type="chain" id="PRO_5045533382" evidence="8">
    <location>
        <begin position="21"/>
        <end position="413"/>
    </location>
</feature>
<evidence type="ECO:0000256" key="4">
    <source>
        <dbReference type="ARBA" id="ARBA00022452"/>
    </source>
</evidence>
<dbReference type="Gene3D" id="1.20.1600.10">
    <property type="entry name" value="Outer membrane efflux proteins (OEP)"/>
    <property type="match status" value="1"/>
</dbReference>
<dbReference type="EMBL" id="JBHMEW010000067">
    <property type="protein sequence ID" value="MFB9213307.1"/>
    <property type="molecule type" value="Genomic_DNA"/>
</dbReference>
<keyword evidence="7" id="KW-0998">Cell outer membrane</keyword>
<keyword evidence="6" id="KW-0472">Membrane</keyword>
<feature type="signal peptide" evidence="8">
    <location>
        <begin position="1"/>
        <end position="20"/>
    </location>
</feature>
<dbReference type="InterPro" id="IPR003423">
    <property type="entry name" value="OMP_efflux"/>
</dbReference>
<comment type="similarity">
    <text evidence="2">Belongs to the outer membrane factor (OMF) (TC 1.B.17) family.</text>
</comment>
<comment type="subcellular location">
    <subcellularLocation>
        <location evidence="1">Cell outer membrane</location>
    </subcellularLocation>
</comment>
<keyword evidence="5" id="KW-0812">Transmembrane</keyword>
<dbReference type="InterPro" id="IPR051906">
    <property type="entry name" value="TolC-like"/>
</dbReference>
<evidence type="ECO:0000256" key="2">
    <source>
        <dbReference type="ARBA" id="ARBA00007613"/>
    </source>
</evidence>
<name>A0ABV5J9Y0_9BACT</name>
<organism evidence="9 10">
    <name type="scientific">Echinicola jeungdonensis</name>
    <dbReference type="NCBI Taxonomy" id="709343"/>
    <lineage>
        <taxon>Bacteria</taxon>
        <taxon>Pseudomonadati</taxon>
        <taxon>Bacteroidota</taxon>
        <taxon>Cytophagia</taxon>
        <taxon>Cytophagales</taxon>
        <taxon>Cyclobacteriaceae</taxon>
        <taxon>Echinicola</taxon>
    </lineage>
</organism>
<dbReference type="PANTHER" id="PTHR30026">
    <property type="entry name" value="OUTER MEMBRANE PROTEIN TOLC"/>
    <property type="match status" value="1"/>
</dbReference>